<dbReference type="PANTHER" id="PTHR34835">
    <property type="entry name" value="OS07G0283600 PROTEIN-RELATED"/>
    <property type="match status" value="1"/>
</dbReference>
<sequence length="168" mass="19204">MFEPPSQLKKENNSRGHGTCKCSQKILVEITNGFSQDQKDAITAAGFGSLLKLKELEIRRDLCKDIACCFDLDTEEFIINGKRLKLSMKDGQHILGLPSQGDKIKEPPQKHVPGLFQKYTWKDDTKISSKSLREFFNKNSSYGDDFIRIFVLYTIGFYLCPTLQPYVK</sequence>
<gene>
    <name evidence="1" type="ORF">PAHAL_6G292600</name>
</gene>
<dbReference type="PANTHER" id="PTHR34835:SF34">
    <property type="entry name" value="OS08G0555500 PROTEIN"/>
    <property type="match status" value="1"/>
</dbReference>
<dbReference type="Proteomes" id="UP000243499">
    <property type="component" value="Chromosome 6"/>
</dbReference>
<evidence type="ECO:0000313" key="1">
    <source>
        <dbReference type="EMBL" id="PVH37343.1"/>
    </source>
</evidence>
<name>A0A2T8II28_9POAL</name>
<proteinExistence type="predicted"/>
<protein>
    <submittedName>
        <fullName evidence="1">Uncharacterized protein</fullName>
    </submittedName>
</protein>
<dbReference type="AlphaFoldDB" id="A0A2T8II28"/>
<dbReference type="Gramene" id="PVH37343">
    <property type="protein sequence ID" value="PVH37343"/>
    <property type="gene ID" value="PAHAL_6G292600"/>
</dbReference>
<reference evidence="1" key="1">
    <citation type="submission" date="2018-04" db="EMBL/GenBank/DDBJ databases">
        <title>WGS assembly of Panicum hallii.</title>
        <authorList>
            <person name="Lovell J."/>
            <person name="Jenkins J."/>
            <person name="Lowry D."/>
            <person name="Mamidi S."/>
            <person name="Sreedasyam A."/>
            <person name="Weng X."/>
            <person name="Barry K."/>
            <person name="Bonette J."/>
            <person name="Campitelli B."/>
            <person name="Daum C."/>
            <person name="Gordon S."/>
            <person name="Gould B."/>
            <person name="Lipzen A."/>
            <person name="Macqueen A."/>
            <person name="Palacio-Mejia J."/>
            <person name="Plott C."/>
            <person name="Shakirov E."/>
            <person name="Shu S."/>
            <person name="Yoshinaga Y."/>
            <person name="Zane M."/>
            <person name="Rokhsar D."/>
            <person name="Grimwood J."/>
            <person name="Schmutz J."/>
            <person name="Juenger T."/>
        </authorList>
    </citation>
    <scope>NUCLEOTIDE SEQUENCE [LARGE SCALE GENOMIC DNA]</scope>
    <source>
        <strain evidence="1">FIL2</strain>
    </source>
</reference>
<accession>A0A2T8II28</accession>
<dbReference type="EMBL" id="CM008051">
    <property type="protein sequence ID" value="PVH37343.1"/>
    <property type="molecule type" value="Genomic_DNA"/>
</dbReference>
<organism evidence="1">
    <name type="scientific">Panicum hallii</name>
    <dbReference type="NCBI Taxonomy" id="206008"/>
    <lineage>
        <taxon>Eukaryota</taxon>
        <taxon>Viridiplantae</taxon>
        <taxon>Streptophyta</taxon>
        <taxon>Embryophyta</taxon>
        <taxon>Tracheophyta</taxon>
        <taxon>Spermatophyta</taxon>
        <taxon>Magnoliopsida</taxon>
        <taxon>Liliopsida</taxon>
        <taxon>Poales</taxon>
        <taxon>Poaceae</taxon>
        <taxon>PACMAD clade</taxon>
        <taxon>Panicoideae</taxon>
        <taxon>Panicodae</taxon>
        <taxon>Paniceae</taxon>
        <taxon>Panicinae</taxon>
        <taxon>Panicum</taxon>
        <taxon>Panicum sect. Panicum</taxon>
    </lineage>
</organism>